<dbReference type="AlphaFoldDB" id="A0AAD5BG15"/>
<organism evidence="1 2">
    <name type="scientific">Candida theae</name>
    <dbReference type="NCBI Taxonomy" id="1198502"/>
    <lineage>
        <taxon>Eukaryota</taxon>
        <taxon>Fungi</taxon>
        <taxon>Dikarya</taxon>
        <taxon>Ascomycota</taxon>
        <taxon>Saccharomycotina</taxon>
        <taxon>Pichiomycetes</taxon>
        <taxon>Debaryomycetaceae</taxon>
        <taxon>Candida/Lodderomyces clade</taxon>
        <taxon>Candida</taxon>
    </lineage>
</organism>
<protein>
    <submittedName>
        <fullName evidence="1">Uncharacterized protein</fullName>
    </submittedName>
</protein>
<evidence type="ECO:0000313" key="1">
    <source>
        <dbReference type="EMBL" id="KAI5959218.1"/>
    </source>
</evidence>
<keyword evidence="2" id="KW-1185">Reference proteome</keyword>
<dbReference type="EMBL" id="JAIHNG010000108">
    <property type="protein sequence ID" value="KAI5959218.1"/>
    <property type="molecule type" value="Genomic_DNA"/>
</dbReference>
<comment type="caution">
    <text evidence="1">The sequence shown here is derived from an EMBL/GenBank/DDBJ whole genome shotgun (WGS) entry which is preliminary data.</text>
</comment>
<name>A0AAD5BG15_9ASCO</name>
<gene>
    <name evidence="1" type="ORF">KGF57_002156</name>
</gene>
<dbReference type="GeneID" id="76150215"/>
<dbReference type="Proteomes" id="UP001204833">
    <property type="component" value="Unassembled WGS sequence"/>
</dbReference>
<dbReference type="RefSeq" id="XP_051609311.1">
    <property type="nucleotide sequence ID" value="XM_051751439.1"/>
</dbReference>
<accession>A0AAD5BG15</accession>
<reference evidence="1 2" key="1">
    <citation type="journal article" date="2022" name="DNA Res.">
        <title>Genome analysis of five recently described species of the CUG-Ser clade uncovers Candida theae as a new hybrid lineage with pathogenic potential in the Candida parapsilosis species complex.</title>
        <authorList>
            <person name="Mixao V."/>
            <person name="Del Olmo V."/>
            <person name="Hegedusova E."/>
            <person name="Saus E."/>
            <person name="Pryszcz L."/>
            <person name="Cillingova A."/>
            <person name="Nosek J."/>
            <person name="Gabaldon T."/>
        </authorList>
    </citation>
    <scope>NUCLEOTIDE SEQUENCE [LARGE SCALE GENOMIC DNA]</scope>
    <source>
        <strain evidence="1 2">CBS 12239</strain>
    </source>
</reference>
<sequence length="224" mass="26489">MSLRYALRQHQKGLIFNVPAFNIDSTITQIKQLPNFKSKLRALYKRFYKLRNFECTPNLFKVDDNPYTTPDITSDDYVALVKRNFRNVDYNLKRKKFLELPPLSDDELEQRTIATLTFVFNHTVAAENPHAEDNVSTIEDEVRASIDTTESRVISTLLRMDLDCPWKIKYDYKFQWLDQLRQLQNDNTNKKKSKTHDSETLLYITYKQYLTTLMRLNESLGLCL</sequence>
<proteinExistence type="predicted"/>
<evidence type="ECO:0000313" key="2">
    <source>
        <dbReference type="Proteomes" id="UP001204833"/>
    </source>
</evidence>